<dbReference type="PANTHER" id="PTHR21022:SF19">
    <property type="entry name" value="PREPHENATE DEHYDRATASE-RELATED"/>
    <property type="match status" value="1"/>
</dbReference>
<dbReference type="Gene3D" id="3.30.70.260">
    <property type="match status" value="1"/>
</dbReference>
<evidence type="ECO:0000313" key="24">
    <source>
        <dbReference type="Proteomes" id="UP000705230"/>
    </source>
</evidence>
<keyword evidence="11" id="KW-0057">Aromatic amino acid biosynthesis</keyword>
<dbReference type="GO" id="GO:0046417">
    <property type="term" value="P:chorismate metabolic process"/>
    <property type="evidence" value="ECO:0007669"/>
    <property type="project" value="InterPro"/>
</dbReference>
<organism evidence="23 24">
    <name type="scientific">SAR86 cluster bacterium</name>
    <dbReference type="NCBI Taxonomy" id="2030880"/>
    <lineage>
        <taxon>Bacteria</taxon>
        <taxon>Pseudomonadati</taxon>
        <taxon>Pseudomonadota</taxon>
        <taxon>Gammaproteobacteria</taxon>
        <taxon>SAR86 cluster</taxon>
    </lineage>
</organism>
<dbReference type="GO" id="GO:0009094">
    <property type="term" value="P:L-phenylalanine biosynthetic process"/>
    <property type="evidence" value="ECO:0007669"/>
    <property type="project" value="UniProtKB-KW"/>
</dbReference>
<dbReference type="InterPro" id="IPR008242">
    <property type="entry name" value="Chor_mutase/pphenate_deHydtase"/>
</dbReference>
<dbReference type="InterPro" id="IPR002701">
    <property type="entry name" value="CM_II_prokaryot"/>
</dbReference>
<evidence type="ECO:0000256" key="14">
    <source>
        <dbReference type="ARBA" id="ARBA00023239"/>
    </source>
</evidence>
<sequence length="360" mass="40395">MSKENLKKYRNKIDIIDNKLLKLMQARAELALKIGQIKSKLDPNASLYKPDREADVIRNILKQNTGKISDKKIKTIFRELIAACLSLEEEIKVAYLGPEGTHSEAALINKFGSSALRIPSSSIEDVFRKIQSNEVSLGIVPVENSSEGVINSTLNSLADHNIKICGEIYLDIHHQLASARRFNLNKATLIASHPQAIGQCSKWIEANLGNIERKIMNSSAEAAQYAKKNKNTLCIVNDLAIEKYKLFRQEKNIEDALNNQTRFLIIGNESIGRTSKDKTSFLIQTKNKPGSLLKILKPFEKKNINLNKIETRPSRTLTNSHDFFIDTEGHKDDSKLKLVIKEIESVGATLRILGSYPEDS</sequence>
<evidence type="ECO:0000256" key="10">
    <source>
        <dbReference type="ARBA" id="ARBA00022605"/>
    </source>
</evidence>
<dbReference type="CDD" id="cd04905">
    <property type="entry name" value="ACT_CM-PDT"/>
    <property type="match status" value="1"/>
</dbReference>
<evidence type="ECO:0000256" key="3">
    <source>
        <dbReference type="ARBA" id="ARBA00004496"/>
    </source>
</evidence>
<keyword evidence="14 23" id="KW-0456">Lyase</keyword>
<feature type="domain" description="ACT" evidence="22">
    <location>
        <begin position="280"/>
        <end position="357"/>
    </location>
</feature>
<evidence type="ECO:0000256" key="15">
    <source>
        <dbReference type="ARBA" id="ARBA00023268"/>
    </source>
</evidence>
<evidence type="ECO:0000256" key="1">
    <source>
        <dbReference type="ARBA" id="ARBA00000824"/>
    </source>
</evidence>
<dbReference type="PROSITE" id="PS51168">
    <property type="entry name" value="CHORISMATE_MUT_2"/>
    <property type="match status" value="1"/>
</dbReference>
<dbReference type="FunFam" id="3.40.190.10:FF:000029">
    <property type="entry name" value="Chorismate mutase/Prephenate dehydratase"/>
    <property type="match status" value="1"/>
</dbReference>
<comment type="pathway">
    <text evidence="4">Amino-acid biosynthesis; L-phenylalanine biosynthesis; phenylpyruvate from prephenate: step 1/1.</text>
</comment>
<dbReference type="SUPFAM" id="SSF48600">
    <property type="entry name" value="Chorismate mutase II"/>
    <property type="match status" value="1"/>
</dbReference>
<evidence type="ECO:0000256" key="4">
    <source>
        <dbReference type="ARBA" id="ARBA00004741"/>
    </source>
</evidence>
<keyword evidence="13" id="KW-0413">Isomerase</keyword>
<dbReference type="PROSITE" id="PS51671">
    <property type="entry name" value="ACT"/>
    <property type="match status" value="1"/>
</dbReference>
<evidence type="ECO:0000256" key="5">
    <source>
        <dbReference type="ARBA" id="ARBA00004817"/>
    </source>
</evidence>
<dbReference type="InterPro" id="IPR036263">
    <property type="entry name" value="Chorismate_II_sf"/>
</dbReference>
<evidence type="ECO:0000259" key="21">
    <source>
        <dbReference type="PROSITE" id="PS51171"/>
    </source>
</evidence>
<dbReference type="EMBL" id="JADHSG010000023">
    <property type="protein sequence ID" value="MBL6903841.1"/>
    <property type="molecule type" value="Genomic_DNA"/>
</dbReference>
<dbReference type="Pfam" id="PF00800">
    <property type="entry name" value="PDT"/>
    <property type="match status" value="1"/>
</dbReference>
<evidence type="ECO:0000259" key="20">
    <source>
        <dbReference type="PROSITE" id="PS51168"/>
    </source>
</evidence>
<feature type="domain" description="Chorismate mutase" evidence="20">
    <location>
        <begin position="1"/>
        <end position="92"/>
    </location>
</feature>
<dbReference type="SMART" id="SM00830">
    <property type="entry name" value="CM_2"/>
    <property type="match status" value="1"/>
</dbReference>
<dbReference type="NCBIfam" id="NF008865">
    <property type="entry name" value="PRK11898.1"/>
    <property type="match status" value="1"/>
</dbReference>
<comment type="catalytic activity">
    <reaction evidence="18">
        <text>prephenate + H(+) = 3-phenylpyruvate + CO2 + H2O</text>
        <dbReference type="Rhea" id="RHEA:21648"/>
        <dbReference type="ChEBI" id="CHEBI:15377"/>
        <dbReference type="ChEBI" id="CHEBI:15378"/>
        <dbReference type="ChEBI" id="CHEBI:16526"/>
        <dbReference type="ChEBI" id="CHEBI:18005"/>
        <dbReference type="ChEBI" id="CHEBI:29934"/>
        <dbReference type="EC" id="4.2.1.51"/>
    </reaction>
</comment>
<dbReference type="InterPro" id="IPR001086">
    <property type="entry name" value="Preph_deHydtase"/>
</dbReference>
<dbReference type="GO" id="GO:0005737">
    <property type="term" value="C:cytoplasm"/>
    <property type="evidence" value="ECO:0007669"/>
    <property type="project" value="UniProtKB-SubCell"/>
</dbReference>
<protein>
    <recommendedName>
        <fullName evidence="8">Bifunctional chorismate mutase/prephenate dehydratase</fullName>
        <ecNumber evidence="7">4.2.1.51</ecNumber>
        <ecNumber evidence="6">5.4.99.5</ecNumber>
    </recommendedName>
    <alternativeName>
        <fullName evidence="17">Chorismate mutase-prephenate dehydratase</fullName>
    </alternativeName>
    <alternativeName>
        <fullName evidence="16">p-protein</fullName>
    </alternativeName>
</protein>
<dbReference type="Pfam" id="PF01817">
    <property type="entry name" value="CM_2"/>
    <property type="match status" value="1"/>
</dbReference>
<evidence type="ECO:0000256" key="16">
    <source>
        <dbReference type="ARBA" id="ARBA00031175"/>
    </source>
</evidence>
<dbReference type="NCBIfam" id="TIGR01807">
    <property type="entry name" value="CM_P2"/>
    <property type="match status" value="1"/>
</dbReference>
<dbReference type="AlphaFoldDB" id="A0A937M382"/>
<dbReference type="SUPFAM" id="SSF53850">
    <property type="entry name" value="Periplasmic binding protein-like II"/>
    <property type="match status" value="1"/>
</dbReference>
<evidence type="ECO:0000256" key="8">
    <source>
        <dbReference type="ARBA" id="ARBA00014401"/>
    </source>
</evidence>
<feature type="domain" description="Prephenate dehydratase" evidence="21">
    <location>
        <begin position="92"/>
        <end position="268"/>
    </location>
</feature>
<dbReference type="InterPro" id="IPR002912">
    <property type="entry name" value="ACT_dom"/>
</dbReference>
<evidence type="ECO:0000256" key="17">
    <source>
        <dbReference type="ARBA" id="ARBA00031520"/>
    </source>
</evidence>
<dbReference type="GO" id="GO:0004106">
    <property type="term" value="F:chorismate mutase activity"/>
    <property type="evidence" value="ECO:0007669"/>
    <property type="project" value="UniProtKB-EC"/>
</dbReference>
<evidence type="ECO:0000256" key="2">
    <source>
        <dbReference type="ARBA" id="ARBA00002364"/>
    </source>
</evidence>
<dbReference type="PIRSF" id="PIRSF001500">
    <property type="entry name" value="Chor_mut_pdt_Ppr"/>
    <property type="match status" value="1"/>
</dbReference>
<dbReference type="Pfam" id="PF01842">
    <property type="entry name" value="ACT"/>
    <property type="match status" value="1"/>
</dbReference>
<evidence type="ECO:0000256" key="19">
    <source>
        <dbReference type="PIRSR" id="PIRSR001500-2"/>
    </source>
</evidence>
<dbReference type="GO" id="GO:0004664">
    <property type="term" value="F:prephenate dehydratase activity"/>
    <property type="evidence" value="ECO:0007669"/>
    <property type="project" value="UniProtKB-EC"/>
</dbReference>
<keyword evidence="9" id="KW-0963">Cytoplasm</keyword>
<evidence type="ECO:0000256" key="18">
    <source>
        <dbReference type="ARBA" id="ARBA00047848"/>
    </source>
</evidence>
<dbReference type="InterPro" id="IPR036979">
    <property type="entry name" value="CM_dom_sf"/>
</dbReference>
<keyword evidence="15" id="KW-0511">Multifunctional enzyme</keyword>
<evidence type="ECO:0000313" key="23">
    <source>
        <dbReference type="EMBL" id="MBL6903841.1"/>
    </source>
</evidence>
<evidence type="ECO:0000256" key="12">
    <source>
        <dbReference type="ARBA" id="ARBA00023222"/>
    </source>
</evidence>
<dbReference type="EC" id="4.2.1.51" evidence="7"/>
<comment type="pathway">
    <text evidence="5">Metabolic intermediate biosynthesis; prephenate biosynthesis; prephenate from chorismate: step 1/1.</text>
</comment>
<dbReference type="InterPro" id="IPR045865">
    <property type="entry name" value="ACT-like_dom_sf"/>
</dbReference>
<comment type="function">
    <text evidence="2">Catalyzes the Claisen rearrangement of chorismate to prephenate and the decarboxylation/dehydration of prephenate to phenylpyruvate.</text>
</comment>
<reference evidence="23" key="1">
    <citation type="submission" date="2020-10" db="EMBL/GenBank/DDBJ databases">
        <title>Microbiome of the Black Sea water column analyzed by genome centric metagenomics.</title>
        <authorList>
            <person name="Cabello-Yeves P.J."/>
            <person name="Callieri C."/>
            <person name="Picazo A."/>
            <person name="Mehrshad M."/>
            <person name="Haro-Moreno J.M."/>
            <person name="Roda-Garcia J."/>
            <person name="Dzembekova N."/>
            <person name="Slabakova V."/>
            <person name="Slabakova N."/>
            <person name="Moncheva S."/>
            <person name="Rodriguez-Valera F."/>
        </authorList>
    </citation>
    <scope>NUCLEOTIDE SEQUENCE</scope>
    <source>
        <strain evidence="23">BS30m-G43</strain>
    </source>
</reference>
<dbReference type="PROSITE" id="PS51171">
    <property type="entry name" value="PREPHENATE_DEHYDR_3"/>
    <property type="match status" value="1"/>
</dbReference>
<evidence type="ECO:0000256" key="11">
    <source>
        <dbReference type="ARBA" id="ARBA00023141"/>
    </source>
</evidence>
<evidence type="ECO:0000256" key="9">
    <source>
        <dbReference type="ARBA" id="ARBA00022490"/>
    </source>
</evidence>
<dbReference type="Gene3D" id="1.20.59.10">
    <property type="entry name" value="Chorismate mutase"/>
    <property type="match status" value="1"/>
</dbReference>
<proteinExistence type="predicted"/>
<keyword evidence="10" id="KW-0028">Amino-acid biosynthesis</keyword>
<name>A0A937M382_9GAMM</name>
<comment type="subcellular location">
    <subcellularLocation>
        <location evidence="3">Cytoplasm</location>
    </subcellularLocation>
</comment>
<dbReference type="InterPro" id="IPR010957">
    <property type="entry name" value="G/b/e-P-prot_chorismate_mutase"/>
</dbReference>
<evidence type="ECO:0000259" key="22">
    <source>
        <dbReference type="PROSITE" id="PS51671"/>
    </source>
</evidence>
<dbReference type="Gene3D" id="3.40.190.10">
    <property type="entry name" value="Periplasmic binding protein-like II"/>
    <property type="match status" value="2"/>
</dbReference>
<evidence type="ECO:0000256" key="6">
    <source>
        <dbReference type="ARBA" id="ARBA00012404"/>
    </source>
</evidence>
<comment type="caution">
    <text evidence="23">The sequence shown here is derived from an EMBL/GenBank/DDBJ whole genome shotgun (WGS) entry which is preliminary data.</text>
</comment>
<evidence type="ECO:0000256" key="13">
    <source>
        <dbReference type="ARBA" id="ARBA00023235"/>
    </source>
</evidence>
<dbReference type="PANTHER" id="PTHR21022">
    <property type="entry name" value="PREPHENATE DEHYDRATASE P PROTEIN"/>
    <property type="match status" value="1"/>
</dbReference>
<dbReference type="EC" id="5.4.99.5" evidence="6"/>
<dbReference type="SUPFAM" id="SSF55021">
    <property type="entry name" value="ACT-like"/>
    <property type="match status" value="1"/>
</dbReference>
<gene>
    <name evidence="23" type="primary">pheA</name>
    <name evidence="23" type="ORF">ISR29_06550</name>
</gene>
<evidence type="ECO:0000256" key="7">
    <source>
        <dbReference type="ARBA" id="ARBA00013147"/>
    </source>
</evidence>
<dbReference type="CDD" id="cd13630">
    <property type="entry name" value="PBP2_PDT_1"/>
    <property type="match status" value="1"/>
</dbReference>
<comment type="catalytic activity">
    <reaction evidence="1">
        <text>chorismate = prephenate</text>
        <dbReference type="Rhea" id="RHEA:13897"/>
        <dbReference type="ChEBI" id="CHEBI:29748"/>
        <dbReference type="ChEBI" id="CHEBI:29934"/>
        <dbReference type="EC" id="5.4.99.5"/>
    </reaction>
</comment>
<feature type="site" description="Essential for prephenate dehydratase activity" evidence="19">
    <location>
        <position position="261"/>
    </location>
</feature>
<dbReference type="Proteomes" id="UP000705230">
    <property type="component" value="Unassembled WGS sequence"/>
</dbReference>
<accession>A0A937M382</accession>
<keyword evidence="12" id="KW-0584">Phenylalanine biosynthesis</keyword>